<comment type="caution">
    <text evidence="2">The sequence shown here is derived from an EMBL/GenBank/DDBJ whole genome shotgun (WGS) entry which is preliminary data.</text>
</comment>
<dbReference type="GO" id="GO:0008168">
    <property type="term" value="F:methyltransferase activity"/>
    <property type="evidence" value="ECO:0007669"/>
    <property type="project" value="UniProtKB-KW"/>
</dbReference>
<accession>A0A5A7TM83</accession>
<feature type="region of interest" description="Disordered" evidence="1">
    <location>
        <begin position="68"/>
        <end position="113"/>
    </location>
</feature>
<keyword evidence="3" id="KW-0808">Transferase</keyword>
<proteinExistence type="predicted"/>
<feature type="compositionally biased region" description="Basic and acidic residues" evidence="1">
    <location>
        <begin position="85"/>
        <end position="113"/>
    </location>
</feature>
<dbReference type="EMBL" id="SSTD01013924">
    <property type="protein sequence ID" value="TYK05290.1"/>
    <property type="molecule type" value="Genomic_DNA"/>
</dbReference>
<evidence type="ECO:0000313" key="4">
    <source>
        <dbReference type="Proteomes" id="UP000321393"/>
    </source>
</evidence>
<dbReference type="GO" id="GO:0032259">
    <property type="term" value="P:methylation"/>
    <property type="evidence" value="ECO:0007669"/>
    <property type="project" value="UniProtKB-KW"/>
</dbReference>
<dbReference type="Proteomes" id="UP000321393">
    <property type="component" value="Unassembled WGS sequence"/>
</dbReference>
<dbReference type="Proteomes" id="UP000321947">
    <property type="component" value="Unassembled WGS sequence"/>
</dbReference>
<evidence type="ECO:0000313" key="5">
    <source>
        <dbReference type="Proteomes" id="UP000321947"/>
    </source>
</evidence>
<dbReference type="EMBL" id="SSTE01015921">
    <property type="protein sequence ID" value="KAA0042887.1"/>
    <property type="molecule type" value="Genomic_DNA"/>
</dbReference>
<dbReference type="AlphaFoldDB" id="A0A5A7TM83"/>
<gene>
    <name evidence="3" type="ORF">E5676_scaffold108G001100</name>
    <name evidence="2" type="ORF">E6C27_scaffold44G004040</name>
</gene>
<reference evidence="4 5" key="1">
    <citation type="submission" date="2019-08" db="EMBL/GenBank/DDBJ databases">
        <title>Draft genome sequences of two oriental melons (Cucumis melo L. var makuwa).</title>
        <authorList>
            <person name="Kwon S.-Y."/>
        </authorList>
    </citation>
    <scope>NUCLEOTIDE SEQUENCE [LARGE SCALE GENOMIC DNA]</scope>
    <source>
        <strain evidence="5">cv. Chang Bougi</strain>
        <strain evidence="4">cv. SW 3</strain>
        <tissue evidence="2">Leaf</tissue>
    </source>
</reference>
<sequence>MVQTRIEEKLEAFDQEVIEMKKELSKILVIESSLNEITRNMELMRLQSKKQQQMLMMIMETVMKERSIASERLTESMVGDSTSTKMKENEASSSHDIEVEKHEKKRDHDDDNK</sequence>
<protein>
    <submittedName>
        <fullName evidence="2">Histone-lysine N-methyltransferase ASHR1 isoform X3</fullName>
    </submittedName>
</protein>
<evidence type="ECO:0000256" key="1">
    <source>
        <dbReference type="SAM" id="MobiDB-lite"/>
    </source>
</evidence>
<evidence type="ECO:0000313" key="3">
    <source>
        <dbReference type="EMBL" id="TYK05290.1"/>
    </source>
</evidence>
<organism evidence="2 4">
    <name type="scientific">Cucumis melo var. makuwa</name>
    <name type="common">Oriental melon</name>
    <dbReference type="NCBI Taxonomy" id="1194695"/>
    <lineage>
        <taxon>Eukaryota</taxon>
        <taxon>Viridiplantae</taxon>
        <taxon>Streptophyta</taxon>
        <taxon>Embryophyta</taxon>
        <taxon>Tracheophyta</taxon>
        <taxon>Spermatophyta</taxon>
        <taxon>Magnoliopsida</taxon>
        <taxon>eudicotyledons</taxon>
        <taxon>Gunneridae</taxon>
        <taxon>Pentapetalae</taxon>
        <taxon>rosids</taxon>
        <taxon>fabids</taxon>
        <taxon>Cucurbitales</taxon>
        <taxon>Cucurbitaceae</taxon>
        <taxon>Benincaseae</taxon>
        <taxon>Cucumis</taxon>
    </lineage>
</organism>
<evidence type="ECO:0000313" key="2">
    <source>
        <dbReference type="EMBL" id="KAA0042887.1"/>
    </source>
</evidence>
<keyword evidence="3" id="KW-0489">Methyltransferase</keyword>
<name>A0A5A7TM83_CUCMM</name>